<keyword evidence="1 3" id="KW-0853">WD repeat</keyword>
<evidence type="ECO:0000256" key="2">
    <source>
        <dbReference type="ARBA" id="ARBA00022737"/>
    </source>
</evidence>
<dbReference type="InterPro" id="IPR051179">
    <property type="entry name" value="WD_repeat_multifunction"/>
</dbReference>
<name>A0ABU6V5Y4_9FABA</name>
<protein>
    <recommendedName>
        <fullName evidence="6">Transducin/WD40 repeat-like superfamily protein</fullName>
    </recommendedName>
</protein>
<accession>A0ABU6V5Y4</accession>
<dbReference type="InterPro" id="IPR001680">
    <property type="entry name" value="WD40_rpt"/>
</dbReference>
<gene>
    <name evidence="4" type="ORF">PIB30_015193</name>
</gene>
<sequence>MDKYLVPLKPSVETVHPLRRCRWKRSSVELNGRFEPNYCHQMLDLLSRSYSEVGAFPHLYHGDETPCISHIERAVSGANGDRNLPSKQGISAVDFDNKGIYLASVTKLGCLTVHDFEALYCQSQKQTCLKEDESKHLLHLSLKRQLDTVRWNPLNQDEVICASVKSSEVLIFDVGYVSSEPVEVLRTRNTAMVHGYNGHKGLSDVAFTSNDSWILASDTHGGINVWDRRVKALPSLELTSGSCSTLNSIQINIENQIIFGAGKSGFVYVWDIRGGRASTTFQSHKEMSHPPITSLKLATLLEKIGSLKIYLVGSSSDNGIHLLDFYPRTTSPSHVHYKEDTDYVSKVNRSQNRNRFIPLSEGVISCAAHPLYNAIVVGTKNTSLLVISQRRGSNSEGD</sequence>
<comment type="caution">
    <text evidence="4">The sequence shown here is derived from an EMBL/GenBank/DDBJ whole genome shotgun (WGS) entry which is preliminary data.</text>
</comment>
<evidence type="ECO:0008006" key="6">
    <source>
        <dbReference type="Google" id="ProtNLM"/>
    </source>
</evidence>
<evidence type="ECO:0000256" key="3">
    <source>
        <dbReference type="PROSITE-ProRule" id="PRU00221"/>
    </source>
</evidence>
<organism evidence="4 5">
    <name type="scientific">Stylosanthes scabra</name>
    <dbReference type="NCBI Taxonomy" id="79078"/>
    <lineage>
        <taxon>Eukaryota</taxon>
        <taxon>Viridiplantae</taxon>
        <taxon>Streptophyta</taxon>
        <taxon>Embryophyta</taxon>
        <taxon>Tracheophyta</taxon>
        <taxon>Spermatophyta</taxon>
        <taxon>Magnoliopsida</taxon>
        <taxon>eudicotyledons</taxon>
        <taxon>Gunneridae</taxon>
        <taxon>Pentapetalae</taxon>
        <taxon>rosids</taxon>
        <taxon>fabids</taxon>
        <taxon>Fabales</taxon>
        <taxon>Fabaceae</taxon>
        <taxon>Papilionoideae</taxon>
        <taxon>50 kb inversion clade</taxon>
        <taxon>dalbergioids sensu lato</taxon>
        <taxon>Dalbergieae</taxon>
        <taxon>Pterocarpus clade</taxon>
        <taxon>Stylosanthes</taxon>
    </lineage>
</organism>
<evidence type="ECO:0000313" key="5">
    <source>
        <dbReference type="Proteomes" id="UP001341840"/>
    </source>
</evidence>
<keyword evidence="2" id="KW-0677">Repeat</keyword>
<dbReference type="InterPro" id="IPR015943">
    <property type="entry name" value="WD40/YVTN_repeat-like_dom_sf"/>
</dbReference>
<dbReference type="Proteomes" id="UP001341840">
    <property type="component" value="Unassembled WGS sequence"/>
</dbReference>
<proteinExistence type="predicted"/>
<reference evidence="4 5" key="1">
    <citation type="journal article" date="2023" name="Plants (Basel)">
        <title>Bridging the Gap: Combining Genomics and Transcriptomics Approaches to Understand Stylosanthes scabra, an Orphan Legume from the Brazilian Caatinga.</title>
        <authorList>
            <person name="Ferreira-Neto J.R.C."/>
            <person name="da Silva M.D."/>
            <person name="Binneck E."/>
            <person name="de Melo N.F."/>
            <person name="da Silva R.H."/>
            <person name="de Melo A.L.T.M."/>
            <person name="Pandolfi V."/>
            <person name="Bustamante F.O."/>
            <person name="Brasileiro-Vidal A.C."/>
            <person name="Benko-Iseppon A.M."/>
        </authorList>
    </citation>
    <scope>NUCLEOTIDE SEQUENCE [LARGE SCALE GENOMIC DNA]</scope>
    <source>
        <tissue evidence="4">Leaves</tissue>
    </source>
</reference>
<dbReference type="SUPFAM" id="SSF50978">
    <property type="entry name" value="WD40 repeat-like"/>
    <property type="match status" value="1"/>
</dbReference>
<dbReference type="EMBL" id="JASCZI010151076">
    <property type="protein sequence ID" value="MED6168814.1"/>
    <property type="molecule type" value="Genomic_DNA"/>
</dbReference>
<feature type="repeat" description="WD" evidence="3">
    <location>
        <begin position="239"/>
        <end position="280"/>
    </location>
</feature>
<dbReference type="InterPro" id="IPR036322">
    <property type="entry name" value="WD40_repeat_dom_sf"/>
</dbReference>
<dbReference type="SMART" id="SM00320">
    <property type="entry name" value="WD40"/>
    <property type="match status" value="3"/>
</dbReference>
<dbReference type="Gene3D" id="2.130.10.10">
    <property type="entry name" value="YVTN repeat-like/Quinoprotein amine dehydrogenase"/>
    <property type="match status" value="1"/>
</dbReference>
<dbReference type="PANTHER" id="PTHR19857">
    <property type="entry name" value="MITOCHONDRIAL DIVISION PROTEIN 1-RELATED"/>
    <property type="match status" value="1"/>
</dbReference>
<evidence type="ECO:0000256" key="1">
    <source>
        <dbReference type="ARBA" id="ARBA00022574"/>
    </source>
</evidence>
<dbReference type="PROSITE" id="PS50082">
    <property type="entry name" value="WD_REPEATS_2"/>
    <property type="match status" value="1"/>
</dbReference>
<keyword evidence="5" id="KW-1185">Reference proteome</keyword>
<evidence type="ECO:0000313" key="4">
    <source>
        <dbReference type="EMBL" id="MED6168814.1"/>
    </source>
</evidence>
<dbReference type="PANTHER" id="PTHR19857:SF21">
    <property type="entry name" value="ANAPHASE-PROMOTING COMPLEX SUBUNIT 4 WD40 DOMAIN-CONTAINING PROTEIN"/>
    <property type="match status" value="1"/>
</dbReference>